<gene>
    <name evidence="1" type="ORF">PYCCODRAFT_1406332</name>
</gene>
<dbReference type="AlphaFoldDB" id="A0A1Y2IV89"/>
<organism evidence="1 2">
    <name type="scientific">Trametes coccinea (strain BRFM310)</name>
    <name type="common">Pycnoporus coccineus</name>
    <dbReference type="NCBI Taxonomy" id="1353009"/>
    <lineage>
        <taxon>Eukaryota</taxon>
        <taxon>Fungi</taxon>
        <taxon>Dikarya</taxon>
        <taxon>Basidiomycota</taxon>
        <taxon>Agaricomycotina</taxon>
        <taxon>Agaricomycetes</taxon>
        <taxon>Polyporales</taxon>
        <taxon>Polyporaceae</taxon>
        <taxon>Trametes</taxon>
    </lineage>
</organism>
<proteinExistence type="predicted"/>
<evidence type="ECO:0000313" key="1">
    <source>
        <dbReference type="EMBL" id="OSD05007.1"/>
    </source>
</evidence>
<name>A0A1Y2IV89_TRAC3</name>
<sequence>MSRTLTLQPNSVYICLTQLLVPGFHWGLYLTDERGVATRHEWAEVKGRRERGSPVEAYGVSIIDPVTEIDQENRRNLAFVKVRGYAPNSTVDVHALFRSLEPAGGSSSWMENRKRGLSCRTWLLRALSLLQKEGLISREDSVSGIEDVVKQIGLDVECRLGEDEDVPTVFTEV</sequence>
<accession>A0A1Y2IV89</accession>
<dbReference type="OrthoDB" id="2603374at2759"/>
<reference evidence="1 2" key="1">
    <citation type="journal article" date="2015" name="Biotechnol. Biofuels">
        <title>Enhanced degradation of softwood versus hardwood by the white-rot fungus Pycnoporus coccineus.</title>
        <authorList>
            <person name="Couturier M."/>
            <person name="Navarro D."/>
            <person name="Chevret D."/>
            <person name="Henrissat B."/>
            <person name="Piumi F."/>
            <person name="Ruiz-Duenas F.J."/>
            <person name="Martinez A.T."/>
            <person name="Grigoriev I.V."/>
            <person name="Riley R."/>
            <person name="Lipzen A."/>
            <person name="Berrin J.G."/>
            <person name="Master E.R."/>
            <person name="Rosso M.N."/>
        </authorList>
    </citation>
    <scope>NUCLEOTIDE SEQUENCE [LARGE SCALE GENOMIC DNA]</scope>
    <source>
        <strain evidence="1 2">BRFM310</strain>
    </source>
</reference>
<evidence type="ECO:0000313" key="2">
    <source>
        <dbReference type="Proteomes" id="UP000193067"/>
    </source>
</evidence>
<dbReference type="Proteomes" id="UP000193067">
    <property type="component" value="Unassembled WGS sequence"/>
</dbReference>
<protein>
    <submittedName>
        <fullName evidence="1">Uncharacterized protein</fullName>
    </submittedName>
</protein>
<keyword evidence="2" id="KW-1185">Reference proteome</keyword>
<dbReference type="EMBL" id="KZ084094">
    <property type="protein sequence ID" value="OSD05007.1"/>
    <property type="molecule type" value="Genomic_DNA"/>
</dbReference>